<dbReference type="InterPro" id="IPR050117">
    <property type="entry name" value="MAPK"/>
</dbReference>
<dbReference type="InterPro" id="IPR000719">
    <property type="entry name" value="Prot_kinase_dom"/>
</dbReference>
<comment type="caution">
    <text evidence="8">The sequence shown here is derived from an EMBL/GenBank/DDBJ whole genome shotgun (WGS) entry which is preliminary data.</text>
</comment>
<keyword evidence="4" id="KW-0418">Kinase</keyword>
<evidence type="ECO:0000256" key="6">
    <source>
        <dbReference type="SAM" id="MobiDB-lite"/>
    </source>
</evidence>
<feature type="compositionally biased region" description="Basic and acidic residues" evidence="6">
    <location>
        <begin position="380"/>
        <end position="407"/>
    </location>
</feature>
<evidence type="ECO:0000313" key="9">
    <source>
        <dbReference type="Proteomes" id="UP000597762"/>
    </source>
</evidence>
<dbReference type="PROSITE" id="PS00108">
    <property type="entry name" value="PROTEIN_KINASE_ST"/>
    <property type="match status" value="1"/>
</dbReference>
<keyword evidence="1" id="KW-0723">Serine/threonine-protein kinase</keyword>
<dbReference type="EC" id="2.7.11.22" evidence="8"/>
<dbReference type="PANTHER" id="PTHR24055">
    <property type="entry name" value="MITOGEN-ACTIVATED PROTEIN KINASE"/>
    <property type="match status" value="1"/>
</dbReference>
<proteinExistence type="predicted"/>
<evidence type="ECO:0000256" key="1">
    <source>
        <dbReference type="ARBA" id="ARBA00022527"/>
    </source>
</evidence>
<dbReference type="Gene3D" id="3.30.200.20">
    <property type="entry name" value="Phosphorylase Kinase, domain 1"/>
    <property type="match status" value="1"/>
</dbReference>
<dbReference type="EMBL" id="CAHIKZ030004804">
    <property type="protein sequence ID" value="CAE1315638.1"/>
    <property type="molecule type" value="Genomic_DNA"/>
</dbReference>
<dbReference type="FunFam" id="1.10.510.10:FF:000624">
    <property type="entry name" value="Mitogen-activated protein kinase"/>
    <property type="match status" value="1"/>
</dbReference>
<keyword evidence="9" id="KW-1185">Reference proteome</keyword>
<feature type="region of interest" description="Disordered" evidence="6">
    <location>
        <begin position="272"/>
        <end position="294"/>
    </location>
</feature>
<feature type="domain" description="Protein kinase" evidence="7">
    <location>
        <begin position="1"/>
        <end position="235"/>
    </location>
</feature>
<name>A0A812E275_ACAPH</name>
<keyword evidence="5" id="KW-0067">ATP-binding</keyword>
<dbReference type="OrthoDB" id="548217at2759"/>
<keyword evidence="3" id="KW-0547">Nucleotide-binding</keyword>
<reference evidence="8" key="1">
    <citation type="submission" date="2021-01" db="EMBL/GenBank/DDBJ databases">
        <authorList>
            <person name="Li R."/>
            <person name="Bekaert M."/>
        </authorList>
    </citation>
    <scope>NUCLEOTIDE SEQUENCE</scope>
    <source>
        <strain evidence="8">Farmed</strain>
    </source>
</reference>
<protein>
    <submittedName>
        <fullName evidence="8">CDKL</fullName>
        <ecNumber evidence="8">2.7.11.22</ecNumber>
    </submittedName>
</protein>
<evidence type="ECO:0000313" key="8">
    <source>
        <dbReference type="EMBL" id="CAE1315638.1"/>
    </source>
</evidence>
<dbReference type="InterPro" id="IPR008271">
    <property type="entry name" value="Ser/Thr_kinase_AS"/>
</dbReference>
<dbReference type="AlphaFoldDB" id="A0A812E275"/>
<dbReference type="SMART" id="SM00220">
    <property type="entry name" value="S_TKc"/>
    <property type="match status" value="1"/>
</dbReference>
<dbReference type="GO" id="GO:0004693">
    <property type="term" value="F:cyclin-dependent protein serine/threonine kinase activity"/>
    <property type="evidence" value="ECO:0007669"/>
    <property type="project" value="UniProtKB-EC"/>
</dbReference>
<keyword evidence="2 8" id="KW-0808">Transferase</keyword>
<dbReference type="Proteomes" id="UP000597762">
    <property type="component" value="Unassembled WGS sequence"/>
</dbReference>
<evidence type="ECO:0000256" key="5">
    <source>
        <dbReference type="ARBA" id="ARBA00022840"/>
    </source>
</evidence>
<organism evidence="8 9">
    <name type="scientific">Acanthosepion pharaonis</name>
    <name type="common">Pharaoh cuttlefish</name>
    <name type="synonym">Sepia pharaonis</name>
    <dbReference type="NCBI Taxonomy" id="158019"/>
    <lineage>
        <taxon>Eukaryota</taxon>
        <taxon>Metazoa</taxon>
        <taxon>Spiralia</taxon>
        <taxon>Lophotrochozoa</taxon>
        <taxon>Mollusca</taxon>
        <taxon>Cephalopoda</taxon>
        <taxon>Coleoidea</taxon>
        <taxon>Decapodiformes</taxon>
        <taxon>Sepiida</taxon>
        <taxon>Sepiina</taxon>
        <taxon>Sepiidae</taxon>
        <taxon>Acanthosepion</taxon>
    </lineage>
</organism>
<dbReference type="Gene3D" id="1.10.510.10">
    <property type="entry name" value="Transferase(Phosphotransferase) domain 1"/>
    <property type="match status" value="1"/>
</dbReference>
<dbReference type="GO" id="GO:0005524">
    <property type="term" value="F:ATP binding"/>
    <property type="evidence" value="ECO:0007669"/>
    <property type="project" value="UniProtKB-KW"/>
</dbReference>
<evidence type="ECO:0000256" key="4">
    <source>
        <dbReference type="ARBA" id="ARBA00022777"/>
    </source>
</evidence>
<dbReference type="PROSITE" id="PS50011">
    <property type="entry name" value="PROTEIN_KINASE_DOM"/>
    <property type="match status" value="1"/>
</dbReference>
<accession>A0A812E275</accession>
<evidence type="ECO:0000259" key="7">
    <source>
        <dbReference type="PROSITE" id="PS50011"/>
    </source>
</evidence>
<feature type="region of interest" description="Disordered" evidence="6">
    <location>
        <begin position="353"/>
        <end position="463"/>
    </location>
</feature>
<feature type="compositionally biased region" description="Basic and acidic residues" evidence="6">
    <location>
        <begin position="281"/>
        <end position="294"/>
    </location>
</feature>
<evidence type="ECO:0000256" key="3">
    <source>
        <dbReference type="ARBA" id="ARBA00022741"/>
    </source>
</evidence>
<evidence type="ECO:0000256" key="2">
    <source>
        <dbReference type="ARBA" id="ARBA00022679"/>
    </source>
</evidence>
<sequence length="463" mass="53481">MLKMLRHDHLVNLIEVFRRRKRLYLVFEFMDHTILDELEKFPHGLDEMFVRKILWQVLKGIEFCHLHNIIHRDIKPENILISKSGIVKVCDFGFARTITPGPGEPYTDYVATRWYRAPELLVGDTKYGKAVDTWAVGCLVGEILCGDPLFPGDSDIDQLYHIIKCFGNLIPHHKEVFSKNPMFSGAKLPEVQKSQTLQMKFPKSSEDSKNFMEECLRLDPSHRPTCSQLLKKDFLQRDSFYAKFSQEIRAKIQRENQNGPLQKIQKAMDMVKHEEKKKKQKEREREQKEKENNFKVKRRNIDQDKLSILPQMDQASENMRTCSQAQDGIVTSDFLFGVVDVMPPINYTPMTQLNLPSKSDEKCLKRSPLDKVKQFSKLSDTPRKGQEKKTNSESKKSKSRETDRRDSLILPKMETPAENGRTREKISEKGSISSTSHMLPFDPSKYQDSSGTGTKGINLPSVI</sequence>
<dbReference type="SUPFAM" id="SSF56112">
    <property type="entry name" value="Protein kinase-like (PK-like)"/>
    <property type="match status" value="1"/>
</dbReference>
<dbReference type="InterPro" id="IPR011009">
    <property type="entry name" value="Kinase-like_dom_sf"/>
</dbReference>
<gene>
    <name evidence="8" type="ORF">SPHA_66548</name>
</gene>
<dbReference type="Pfam" id="PF00069">
    <property type="entry name" value="Pkinase"/>
    <property type="match status" value="1"/>
</dbReference>
<feature type="compositionally biased region" description="Basic and acidic residues" evidence="6">
    <location>
        <begin position="358"/>
        <end position="373"/>
    </location>
</feature>